<dbReference type="PROSITE" id="PS50125">
    <property type="entry name" value="GUANYLATE_CYCLASE_2"/>
    <property type="match status" value="1"/>
</dbReference>
<accession>A0A5N3PFQ6</accession>
<dbReference type="InterPro" id="IPR029787">
    <property type="entry name" value="Nucleotide_cyclase"/>
</dbReference>
<dbReference type="InterPro" id="IPR001054">
    <property type="entry name" value="A/G_cyclase"/>
</dbReference>
<keyword evidence="3" id="KW-1185">Reference proteome</keyword>
<dbReference type="AlphaFoldDB" id="A0A5N3PFQ6"/>
<dbReference type="Proteomes" id="UP000325684">
    <property type="component" value="Unassembled WGS sequence"/>
</dbReference>
<dbReference type="PANTHER" id="PTHR43081">
    <property type="entry name" value="ADENYLATE CYCLASE, TERMINAL-DIFFERENTIATION SPECIFIC-RELATED"/>
    <property type="match status" value="1"/>
</dbReference>
<reference evidence="2 3" key="1">
    <citation type="journal article" date="2019" name="Microorganisms">
        <title>Genome Insights into the Novel Species Microvirga brassicacearum, a Rapeseed Endophyte with Biotechnological Potential.</title>
        <authorList>
            <person name="Jimenez-Gomez A."/>
            <person name="Saati-Santamaria Z."/>
            <person name="Igual J.M."/>
            <person name="Rivas R."/>
            <person name="Mateos P.F."/>
            <person name="Garcia-Fraile P."/>
        </authorList>
    </citation>
    <scope>NUCLEOTIDE SEQUENCE [LARGE SCALE GENOMIC DNA]</scope>
    <source>
        <strain evidence="2 3">CDVBN77</strain>
    </source>
</reference>
<dbReference type="Pfam" id="PF00211">
    <property type="entry name" value="Guanylate_cyc"/>
    <property type="match status" value="1"/>
</dbReference>
<dbReference type="GO" id="GO:0035556">
    <property type="term" value="P:intracellular signal transduction"/>
    <property type="evidence" value="ECO:0007669"/>
    <property type="project" value="InterPro"/>
</dbReference>
<dbReference type="CDD" id="cd07302">
    <property type="entry name" value="CHD"/>
    <property type="match status" value="1"/>
</dbReference>
<feature type="domain" description="Guanylate cyclase" evidence="1">
    <location>
        <begin position="220"/>
        <end position="344"/>
    </location>
</feature>
<dbReference type="GO" id="GO:0004016">
    <property type="term" value="F:adenylate cyclase activity"/>
    <property type="evidence" value="ECO:0007669"/>
    <property type="project" value="UniProtKB-ARBA"/>
</dbReference>
<dbReference type="GO" id="GO:0006171">
    <property type="term" value="P:cAMP biosynthetic process"/>
    <property type="evidence" value="ECO:0007669"/>
    <property type="project" value="TreeGrafter"/>
</dbReference>
<evidence type="ECO:0000313" key="2">
    <source>
        <dbReference type="EMBL" id="KAB0268534.1"/>
    </source>
</evidence>
<name>A0A5N3PFQ6_9HYPH</name>
<dbReference type="EMBL" id="VCMV01000005">
    <property type="protein sequence ID" value="KAB0268534.1"/>
    <property type="molecule type" value="Genomic_DNA"/>
</dbReference>
<evidence type="ECO:0000259" key="1">
    <source>
        <dbReference type="PROSITE" id="PS50125"/>
    </source>
</evidence>
<proteinExistence type="predicted"/>
<evidence type="ECO:0000313" key="3">
    <source>
        <dbReference type="Proteomes" id="UP000325684"/>
    </source>
</evidence>
<gene>
    <name evidence="2" type="ORF">FEZ63_04600</name>
</gene>
<sequence length="397" mass="42110">MVPFCRTAASDDWIVEREELAAWLIGPARLSGDAVAVTSGFAERLTAMGVPLHRLRIGMRVDNPLLTAWGIVWMPETATEIFTISHALRESSTYVGSPSQHVMETGTWFRRRLDQLELNDHTALHELASGGFTDYVAVPVTFGNGIIQPAMFATRHDSGFAEDHVASIKELSVPLSAALEAIAMRRSTASLLATFLGDGPAGRVLAGAIHRGDIVETEAAILLTDMRGFTPLSLTSSPSQLLATLGRYFEAVADAVRAEGGDVLKFLGDGVLSIFQVAEDGRTAACAAAVRAISRVVASARAEDLPPFVAALHVGPVMYGNIGSLTRLDFTVVGTAVNIVSRLEGIAKASGETVVCSGTFASAVPATLTRTLGRFEIKGLEGEHEVFAMDVEPGNHA</sequence>
<protein>
    <submittedName>
        <fullName evidence="2">Adenylate/guanylate cyclase domain-containing protein</fullName>
    </submittedName>
</protein>
<dbReference type="SMART" id="SM00044">
    <property type="entry name" value="CYCc"/>
    <property type="match status" value="1"/>
</dbReference>
<dbReference type="InterPro" id="IPR050697">
    <property type="entry name" value="Adenylyl/Guanylyl_Cyclase_3/4"/>
</dbReference>
<organism evidence="2 3">
    <name type="scientific">Microvirga brassicacearum</name>
    <dbReference type="NCBI Taxonomy" id="2580413"/>
    <lineage>
        <taxon>Bacteria</taxon>
        <taxon>Pseudomonadati</taxon>
        <taxon>Pseudomonadota</taxon>
        <taxon>Alphaproteobacteria</taxon>
        <taxon>Hyphomicrobiales</taxon>
        <taxon>Methylobacteriaceae</taxon>
        <taxon>Microvirga</taxon>
    </lineage>
</organism>
<dbReference type="PANTHER" id="PTHR43081:SF11">
    <property type="entry name" value="BLR2264 PROTEIN"/>
    <property type="match status" value="1"/>
</dbReference>
<comment type="caution">
    <text evidence="2">The sequence shown here is derived from an EMBL/GenBank/DDBJ whole genome shotgun (WGS) entry which is preliminary data.</text>
</comment>
<dbReference type="Gene3D" id="3.30.70.1230">
    <property type="entry name" value="Nucleotide cyclase"/>
    <property type="match status" value="1"/>
</dbReference>
<dbReference type="OrthoDB" id="4565346at2"/>
<dbReference type="SUPFAM" id="SSF55073">
    <property type="entry name" value="Nucleotide cyclase"/>
    <property type="match status" value="1"/>
</dbReference>